<keyword evidence="15" id="KW-1185">Reference proteome</keyword>
<evidence type="ECO:0000313" key="15">
    <source>
        <dbReference type="Proteomes" id="UP000187209"/>
    </source>
</evidence>
<dbReference type="CDD" id="cd16473">
    <property type="entry name" value="RING-H2_RNF103"/>
    <property type="match status" value="1"/>
</dbReference>
<evidence type="ECO:0000256" key="4">
    <source>
        <dbReference type="ARBA" id="ARBA00022679"/>
    </source>
</evidence>
<gene>
    <name evidence="14" type="ORF">SteCoe_31906</name>
</gene>
<dbReference type="GO" id="GO:0016567">
    <property type="term" value="P:protein ubiquitination"/>
    <property type="evidence" value="ECO:0007669"/>
    <property type="project" value="TreeGrafter"/>
</dbReference>
<evidence type="ECO:0000256" key="7">
    <source>
        <dbReference type="ARBA" id="ARBA00022771"/>
    </source>
</evidence>
<comment type="catalytic activity">
    <reaction evidence="1">
        <text>S-ubiquitinyl-[E2 ubiquitin-conjugating enzyme]-L-cysteine + [acceptor protein]-L-lysine = [E2 ubiquitin-conjugating enzyme]-L-cysteine + N(6)-ubiquitinyl-[acceptor protein]-L-lysine.</text>
        <dbReference type="EC" id="2.3.2.27"/>
    </reaction>
</comment>
<evidence type="ECO:0000256" key="2">
    <source>
        <dbReference type="ARBA" id="ARBA00004141"/>
    </source>
</evidence>
<dbReference type="Proteomes" id="UP000187209">
    <property type="component" value="Unassembled WGS sequence"/>
</dbReference>
<dbReference type="SMART" id="SM00184">
    <property type="entry name" value="RING"/>
    <property type="match status" value="1"/>
</dbReference>
<keyword evidence="6" id="KW-0479">Metal-binding</keyword>
<comment type="caution">
    <text evidence="14">The sequence shown here is derived from an EMBL/GenBank/DDBJ whole genome shotgun (WGS) entry which is preliminary data.</text>
</comment>
<keyword evidence="5" id="KW-0812">Transmembrane</keyword>
<dbReference type="InterPro" id="IPR013083">
    <property type="entry name" value="Znf_RING/FYVE/PHD"/>
</dbReference>
<evidence type="ECO:0000256" key="9">
    <source>
        <dbReference type="ARBA" id="ARBA00022833"/>
    </source>
</evidence>
<dbReference type="PANTHER" id="PTHR45977:SF4">
    <property type="entry name" value="RING-TYPE DOMAIN-CONTAINING PROTEIN"/>
    <property type="match status" value="1"/>
</dbReference>
<dbReference type="GO" id="GO:0008270">
    <property type="term" value="F:zinc ion binding"/>
    <property type="evidence" value="ECO:0007669"/>
    <property type="project" value="UniProtKB-KW"/>
</dbReference>
<evidence type="ECO:0000259" key="13">
    <source>
        <dbReference type="PROSITE" id="PS50089"/>
    </source>
</evidence>
<evidence type="ECO:0000256" key="1">
    <source>
        <dbReference type="ARBA" id="ARBA00000900"/>
    </source>
</evidence>
<evidence type="ECO:0000256" key="11">
    <source>
        <dbReference type="ARBA" id="ARBA00023136"/>
    </source>
</evidence>
<dbReference type="SUPFAM" id="SSF57850">
    <property type="entry name" value="RING/U-box"/>
    <property type="match status" value="1"/>
</dbReference>
<organism evidence="14 15">
    <name type="scientific">Stentor coeruleus</name>
    <dbReference type="NCBI Taxonomy" id="5963"/>
    <lineage>
        <taxon>Eukaryota</taxon>
        <taxon>Sar</taxon>
        <taxon>Alveolata</taxon>
        <taxon>Ciliophora</taxon>
        <taxon>Postciliodesmatophora</taxon>
        <taxon>Heterotrichea</taxon>
        <taxon>Heterotrichida</taxon>
        <taxon>Stentoridae</taxon>
        <taxon>Stentor</taxon>
    </lineage>
</organism>
<dbReference type="AlphaFoldDB" id="A0A1R2B088"/>
<keyword evidence="11" id="KW-0472">Membrane</keyword>
<proteinExistence type="predicted"/>
<dbReference type="EC" id="2.3.2.27" evidence="3"/>
<dbReference type="Gene3D" id="3.30.40.10">
    <property type="entry name" value="Zinc/RING finger domain, C3HC4 (zinc finger)"/>
    <property type="match status" value="1"/>
</dbReference>
<keyword evidence="10" id="KW-1133">Transmembrane helix</keyword>
<keyword evidence="4" id="KW-0808">Transferase</keyword>
<dbReference type="EMBL" id="MPUH01001116">
    <property type="protein sequence ID" value="OMJ70172.1"/>
    <property type="molecule type" value="Genomic_DNA"/>
</dbReference>
<feature type="domain" description="RING-type" evidence="13">
    <location>
        <begin position="144"/>
        <end position="185"/>
    </location>
</feature>
<keyword evidence="7 12" id="KW-0863">Zinc-finger</keyword>
<evidence type="ECO:0000256" key="10">
    <source>
        <dbReference type="ARBA" id="ARBA00022989"/>
    </source>
</evidence>
<comment type="subcellular location">
    <subcellularLocation>
        <location evidence="2">Membrane</location>
        <topology evidence="2">Multi-pass membrane protein</topology>
    </subcellularLocation>
</comment>
<keyword evidence="9" id="KW-0862">Zinc</keyword>
<evidence type="ECO:0000256" key="3">
    <source>
        <dbReference type="ARBA" id="ARBA00012483"/>
    </source>
</evidence>
<dbReference type="GO" id="GO:0061630">
    <property type="term" value="F:ubiquitin protein ligase activity"/>
    <property type="evidence" value="ECO:0007669"/>
    <property type="project" value="UniProtKB-EC"/>
</dbReference>
<name>A0A1R2B088_9CILI</name>
<evidence type="ECO:0000313" key="14">
    <source>
        <dbReference type="EMBL" id="OMJ70172.1"/>
    </source>
</evidence>
<accession>A0A1R2B088</accession>
<reference evidence="14 15" key="1">
    <citation type="submission" date="2016-11" db="EMBL/GenBank/DDBJ databases">
        <title>The macronuclear genome of Stentor coeruleus: a giant cell with tiny introns.</title>
        <authorList>
            <person name="Slabodnick M."/>
            <person name="Ruby J.G."/>
            <person name="Reiff S.B."/>
            <person name="Swart E.C."/>
            <person name="Gosai S."/>
            <person name="Prabakaran S."/>
            <person name="Witkowska E."/>
            <person name="Larue G.E."/>
            <person name="Fisher S."/>
            <person name="Freeman R.M."/>
            <person name="Gunawardena J."/>
            <person name="Chu W."/>
            <person name="Stover N.A."/>
            <person name="Gregory B.D."/>
            <person name="Nowacki M."/>
            <person name="Derisi J."/>
            <person name="Roy S.W."/>
            <person name="Marshall W.F."/>
            <person name="Sood P."/>
        </authorList>
    </citation>
    <scope>NUCLEOTIDE SEQUENCE [LARGE SCALE GENOMIC DNA]</scope>
    <source>
        <strain evidence="14">WM001</strain>
    </source>
</reference>
<dbReference type="GO" id="GO:0016020">
    <property type="term" value="C:membrane"/>
    <property type="evidence" value="ECO:0007669"/>
    <property type="project" value="UniProtKB-SubCell"/>
</dbReference>
<dbReference type="PROSITE" id="PS50089">
    <property type="entry name" value="ZF_RING_2"/>
    <property type="match status" value="1"/>
</dbReference>
<protein>
    <recommendedName>
        <fullName evidence="3">RING-type E3 ubiquitin transferase</fullName>
        <ecNumber evidence="3">2.3.2.27</ecNumber>
    </recommendedName>
</protein>
<sequence length="189" mass="21846">MHRHGKLTCSVSEEISYMIEQGLLTKGVPNQEAFILSRKFSNFKIAFAESSIKKVLPKIEEEKVLSSNKYKNLPPNKQEIFDKLTEIGLDHDSIALLVDICENVDEALSNVMPEQNVFKSYSKKNKKDDGVYNYNKEKNDSEKCSICYELYQKNEKVKTLPCFHNFHMNCVNDWFTKGKKCCPMCLNKV</sequence>
<dbReference type="OrthoDB" id="298273at2759"/>
<keyword evidence="8" id="KW-0833">Ubl conjugation pathway</keyword>
<dbReference type="InterPro" id="IPR001841">
    <property type="entry name" value="Znf_RING"/>
</dbReference>
<evidence type="ECO:0000256" key="8">
    <source>
        <dbReference type="ARBA" id="ARBA00022786"/>
    </source>
</evidence>
<dbReference type="PANTHER" id="PTHR45977">
    <property type="entry name" value="TARGET OF ERK KINASE MPK-1"/>
    <property type="match status" value="1"/>
</dbReference>
<evidence type="ECO:0000256" key="6">
    <source>
        <dbReference type="ARBA" id="ARBA00022723"/>
    </source>
</evidence>
<dbReference type="GO" id="GO:0006511">
    <property type="term" value="P:ubiquitin-dependent protein catabolic process"/>
    <property type="evidence" value="ECO:0007669"/>
    <property type="project" value="TreeGrafter"/>
</dbReference>
<evidence type="ECO:0000256" key="5">
    <source>
        <dbReference type="ARBA" id="ARBA00022692"/>
    </source>
</evidence>
<dbReference type="Pfam" id="PF13639">
    <property type="entry name" value="zf-RING_2"/>
    <property type="match status" value="1"/>
</dbReference>
<evidence type="ECO:0000256" key="12">
    <source>
        <dbReference type="PROSITE-ProRule" id="PRU00175"/>
    </source>
</evidence>